<evidence type="ECO:0000256" key="1">
    <source>
        <dbReference type="SAM" id="MobiDB-lite"/>
    </source>
</evidence>
<feature type="transmembrane region" description="Helical" evidence="2">
    <location>
        <begin position="62"/>
        <end position="86"/>
    </location>
</feature>
<gene>
    <name evidence="3" type="ORF">BGZ99_003019</name>
</gene>
<feature type="region of interest" description="Disordered" evidence="1">
    <location>
        <begin position="271"/>
        <end position="385"/>
    </location>
</feature>
<feature type="transmembrane region" description="Helical" evidence="2">
    <location>
        <begin position="106"/>
        <end position="125"/>
    </location>
</feature>
<protein>
    <submittedName>
        <fullName evidence="3">Uncharacterized protein</fullName>
    </submittedName>
</protein>
<organism evidence="3 4">
    <name type="scientific">Dissophora globulifera</name>
    <dbReference type="NCBI Taxonomy" id="979702"/>
    <lineage>
        <taxon>Eukaryota</taxon>
        <taxon>Fungi</taxon>
        <taxon>Fungi incertae sedis</taxon>
        <taxon>Mucoromycota</taxon>
        <taxon>Mortierellomycotina</taxon>
        <taxon>Mortierellomycetes</taxon>
        <taxon>Mortierellales</taxon>
        <taxon>Mortierellaceae</taxon>
        <taxon>Dissophora</taxon>
    </lineage>
</organism>
<keyword evidence="2" id="KW-1133">Transmembrane helix</keyword>
<dbReference type="AlphaFoldDB" id="A0A9P6V0T2"/>
<feature type="compositionally biased region" description="Polar residues" evidence="1">
    <location>
        <begin position="296"/>
        <end position="306"/>
    </location>
</feature>
<keyword evidence="2" id="KW-0812">Transmembrane</keyword>
<accession>A0A9P6V0T2</accession>
<evidence type="ECO:0000256" key="2">
    <source>
        <dbReference type="SAM" id="Phobius"/>
    </source>
</evidence>
<comment type="caution">
    <text evidence="3">The sequence shown here is derived from an EMBL/GenBank/DDBJ whole genome shotgun (WGS) entry which is preliminary data.</text>
</comment>
<proteinExistence type="predicted"/>
<evidence type="ECO:0000313" key="4">
    <source>
        <dbReference type="Proteomes" id="UP000738325"/>
    </source>
</evidence>
<name>A0A9P6V0T2_9FUNG</name>
<sequence length="385" mass="43242">MHRPPTRGEIFRMKVIGMTTIFRLQVLWGLLALFGTMSWLAIIPAYAFRNKNEENGFKNPTYTLFLIATVGTTVAGVWQSLCPYLIRREQGSIWPRVINHPVTQTATIVISAVLAVLNFFSWIILATNEDGAKTSCSEGRLSDRSGYVTQCRGVNVALILNAIVFLLWTPIALVIVCGTIDRGFWWWDARNGLAQGKDQSGEYDLKGARGRPGYNPSLREVSQIQFAEIQTPKPAFVTPIASHFKTSTEIQRSYIEDGYRDGTTSMPQAQRQLNEEQRNQQQQRQQDQKRLRHKASNTSLSPSLASRLSGMFGAGWSSGPMPPPPEPEPSAPSALMQYRAGPSRLREEHSQQATAVLRDQELDKASVNGDAYTSQWHSRRRDEWS</sequence>
<feature type="transmembrane region" description="Helical" evidence="2">
    <location>
        <begin position="21"/>
        <end position="42"/>
    </location>
</feature>
<evidence type="ECO:0000313" key="3">
    <source>
        <dbReference type="EMBL" id="KAG0330448.1"/>
    </source>
</evidence>
<reference evidence="3" key="1">
    <citation type="journal article" date="2020" name="Fungal Divers.">
        <title>Resolving the Mortierellaceae phylogeny through synthesis of multi-gene phylogenetics and phylogenomics.</title>
        <authorList>
            <person name="Vandepol N."/>
            <person name="Liber J."/>
            <person name="Desiro A."/>
            <person name="Na H."/>
            <person name="Kennedy M."/>
            <person name="Barry K."/>
            <person name="Grigoriev I.V."/>
            <person name="Miller A.N."/>
            <person name="O'Donnell K."/>
            <person name="Stajich J.E."/>
            <person name="Bonito G."/>
        </authorList>
    </citation>
    <scope>NUCLEOTIDE SEQUENCE</scope>
    <source>
        <strain evidence="3">REB-010B</strain>
    </source>
</reference>
<keyword evidence="4" id="KW-1185">Reference proteome</keyword>
<dbReference type="Proteomes" id="UP000738325">
    <property type="component" value="Unassembled WGS sequence"/>
</dbReference>
<dbReference type="OrthoDB" id="2398456at2759"/>
<keyword evidence="2" id="KW-0472">Membrane</keyword>
<dbReference type="EMBL" id="JAAAIP010000002">
    <property type="protein sequence ID" value="KAG0330448.1"/>
    <property type="molecule type" value="Genomic_DNA"/>
</dbReference>
<feature type="transmembrane region" description="Helical" evidence="2">
    <location>
        <begin position="156"/>
        <end position="180"/>
    </location>
</feature>
<feature type="compositionally biased region" description="Pro residues" evidence="1">
    <location>
        <begin position="320"/>
        <end position="330"/>
    </location>
</feature>